<dbReference type="Proteomes" id="UP000887572">
    <property type="component" value="Unplaced"/>
</dbReference>
<dbReference type="WBParaSite" id="Gr19_v10_g16301.t1">
    <property type="protein sequence ID" value="Gr19_v10_g16301.t1"/>
    <property type="gene ID" value="Gr19_v10_g16301"/>
</dbReference>
<evidence type="ECO:0000313" key="2">
    <source>
        <dbReference type="WBParaSite" id="Gr19_v10_g16301.t1"/>
    </source>
</evidence>
<organism evidence="1 2">
    <name type="scientific">Globodera rostochiensis</name>
    <name type="common">Golden nematode worm</name>
    <name type="synonym">Heterodera rostochiensis</name>
    <dbReference type="NCBI Taxonomy" id="31243"/>
    <lineage>
        <taxon>Eukaryota</taxon>
        <taxon>Metazoa</taxon>
        <taxon>Ecdysozoa</taxon>
        <taxon>Nematoda</taxon>
        <taxon>Chromadorea</taxon>
        <taxon>Rhabditida</taxon>
        <taxon>Tylenchina</taxon>
        <taxon>Tylenchomorpha</taxon>
        <taxon>Tylenchoidea</taxon>
        <taxon>Heteroderidae</taxon>
        <taxon>Heteroderinae</taxon>
        <taxon>Globodera</taxon>
    </lineage>
</organism>
<proteinExistence type="predicted"/>
<keyword evidence="1" id="KW-1185">Reference proteome</keyword>
<dbReference type="AlphaFoldDB" id="A0A914HE50"/>
<evidence type="ECO:0000313" key="1">
    <source>
        <dbReference type="Proteomes" id="UP000887572"/>
    </source>
</evidence>
<accession>A0A914HE50</accession>
<reference evidence="2" key="1">
    <citation type="submission" date="2022-11" db="UniProtKB">
        <authorList>
            <consortium name="WormBaseParasite"/>
        </authorList>
    </citation>
    <scope>IDENTIFICATION</scope>
</reference>
<name>A0A914HE50_GLORO</name>
<protein>
    <submittedName>
        <fullName evidence="2">Uncharacterized protein</fullName>
    </submittedName>
</protein>
<sequence length="136" mass="15212">MRPSSSVQSSLRSAASVSAHSAALRNFAHIPKSISGHFDSDQQHHTTATTTTAKTLPFVPLQLHIVKDRKHERRRVIEQREGAKRQCPGRDNRRIAADKLGRAESIELNGLKRFSRKLEASARLEEADIARLKQQG</sequence>